<organism evidence="2 3">
    <name type="scientific">Acidiluteibacter ferrifornacis</name>
    <dbReference type="NCBI Taxonomy" id="2692424"/>
    <lineage>
        <taxon>Bacteria</taxon>
        <taxon>Pseudomonadati</taxon>
        <taxon>Bacteroidota</taxon>
        <taxon>Flavobacteriia</taxon>
        <taxon>Flavobacteriales</taxon>
        <taxon>Cryomorphaceae</taxon>
        <taxon>Acidiluteibacter</taxon>
    </lineage>
</organism>
<protein>
    <recommendedName>
        <fullName evidence="4">Lipoprotein</fullName>
    </recommendedName>
</protein>
<dbReference type="EMBL" id="WWNE01000005">
    <property type="protein sequence ID" value="NBG65598.1"/>
    <property type="molecule type" value="Genomic_DNA"/>
</dbReference>
<proteinExistence type="predicted"/>
<gene>
    <name evidence="2" type="ORF">GQN54_05685</name>
</gene>
<name>A0A6N9NG50_9FLAO</name>
<keyword evidence="1" id="KW-0175">Coiled coil</keyword>
<dbReference type="AlphaFoldDB" id="A0A6N9NG50"/>
<evidence type="ECO:0000313" key="2">
    <source>
        <dbReference type="EMBL" id="NBG65598.1"/>
    </source>
</evidence>
<reference evidence="2 3" key="1">
    <citation type="submission" date="2019-12" db="EMBL/GenBank/DDBJ databases">
        <authorList>
            <person name="Zhao J."/>
        </authorList>
    </citation>
    <scope>NUCLEOTIDE SEQUENCE [LARGE SCALE GENOMIC DNA]</scope>
    <source>
        <strain evidence="2 3">S-15</strain>
    </source>
</reference>
<dbReference type="RefSeq" id="WP_160632549.1">
    <property type="nucleotide sequence ID" value="NZ_WWNE01000005.1"/>
</dbReference>
<accession>A0A6N9NG50</accession>
<sequence>MRKILLSISILMLIGCSNSNKNQEEDSQVETKLNSSKTAKQLESESLKSGVKSDSLNLGFYFGMTKEDFNKNISKLLDDNQISLNDDSSIVSLMGASNYNLYTNSIYSFENKELFRVVNHIYPENSKKTTENEITIESELLTMLEKSYGDNRYDNGSQGSKYFWLKGNKRVDYYDTLGRYIVAFSDMKMENQISEKLLREEEETLRKAQEEEKQIFAKLKEKAEKDWPNDYTTQEYWLSEQKAAYQYMKAIPEDGIKRKAMRDWPLDFVTQKYWYNEQIEAKERLNK</sequence>
<dbReference type="PROSITE" id="PS51257">
    <property type="entry name" value="PROKAR_LIPOPROTEIN"/>
    <property type="match status" value="1"/>
</dbReference>
<dbReference type="Proteomes" id="UP000470771">
    <property type="component" value="Unassembled WGS sequence"/>
</dbReference>
<evidence type="ECO:0000256" key="1">
    <source>
        <dbReference type="SAM" id="Coils"/>
    </source>
</evidence>
<evidence type="ECO:0008006" key="4">
    <source>
        <dbReference type="Google" id="ProtNLM"/>
    </source>
</evidence>
<evidence type="ECO:0000313" key="3">
    <source>
        <dbReference type="Proteomes" id="UP000470771"/>
    </source>
</evidence>
<feature type="coiled-coil region" evidence="1">
    <location>
        <begin position="191"/>
        <end position="226"/>
    </location>
</feature>
<comment type="caution">
    <text evidence="2">The sequence shown here is derived from an EMBL/GenBank/DDBJ whole genome shotgun (WGS) entry which is preliminary data.</text>
</comment>
<keyword evidence="3" id="KW-1185">Reference proteome</keyword>